<dbReference type="FunFam" id="1.10.287.1970:FF:000001">
    <property type="entry name" value="Alanine aminotransferase 2"/>
    <property type="match status" value="1"/>
</dbReference>
<comment type="similarity">
    <text evidence="7">Belongs to the class-I pyridoxal-phosphate-dependent aminotransferase family. Alanine aminotransferase subfamily.</text>
</comment>
<evidence type="ECO:0000259" key="10">
    <source>
        <dbReference type="Pfam" id="PF00155"/>
    </source>
</evidence>
<protein>
    <recommendedName>
        <fullName evidence="8">alanine transaminase</fullName>
        <ecNumber evidence="8">2.6.1.2</ecNumber>
    </recommendedName>
</protein>
<keyword evidence="4" id="KW-0808">Transferase</keyword>
<dbReference type="SUPFAM" id="SSF53383">
    <property type="entry name" value="PLP-dependent transferases"/>
    <property type="match status" value="1"/>
</dbReference>
<dbReference type="InterPro" id="IPR015421">
    <property type="entry name" value="PyrdxlP-dep_Trfase_major"/>
</dbReference>
<sequence length="432" mass="48086">MSSLQHVNPRVRGIRAPPHSRLQRLGALKPFVKVIDVSSGDPHRAGMKPITFVRQVLAVCLLPQLLEENSLPLDVRLRARRLLEACDGGSVGSYTASSGMLHVRQSIAEFITRRDVGVPSYAEDIFISAGFQRALMVVMKLLARGQEETQTGVLTPMPCPHTLPALLDEAGVTLVPHQLMEGRGWAVDLDELHRALKTARGRCEPRAIYISNPGNPTGHVQDWKSIEEVIQFAAAERLLLLVDEVYQDSVYGHGREFISYKRVLFEMDEEYLETVQLVSFHSLSSAQVGECGLRAGYMELVNIDPEVMHFVETMLCTDISTPVTGQLALDIMVNPPKPGDLSFDTYTREILLSRATLSQNAQRAQEFLNDLPGMSCQPAMGGIYLYPRLHLPSEIIEKAKILEVEAGVLYCQMLLEEKGVFLGSGIFYFLQR</sequence>
<dbReference type="GO" id="GO:0042853">
    <property type="term" value="P:L-alanine catabolic process"/>
    <property type="evidence" value="ECO:0007669"/>
    <property type="project" value="UniProtKB-UniPathway"/>
</dbReference>
<dbReference type="InterPro" id="IPR004839">
    <property type="entry name" value="Aminotransferase_I/II_large"/>
</dbReference>
<evidence type="ECO:0000256" key="2">
    <source>
        <dbReference type="ARBA" id="ARBA00011738"/>
    </source>
</evidence>
<dbReference type="Gene3D" id="3.90.1150.10">
    <property type="entry name" value="Aspartate Aminotransferase, domain 1"/>
    <property type="match status" value="1"/>
</dbReference>
<comment type="catalytic activity">
    <reaction evidence="9">
        <text>L-alanine + 2-oxoglutarate = pyruvate + L-glutamate</text>
        <dbReference type="Rhea" id="RHEA:19453"/>
        <dbReference type="ChEBI" id="CHEBI:15361"/>
        <dbReference type="ChEBI" id="CHEBI:16810"/>
        <dbReference type="ChEBI" id="CHEBI:29985"/>
        <dbReference type="ChEBI" id="CHEBI:57972"/>
        <dbReference type="EC" id="2.6.1.2"/>
    </reaction>
</comment>
<keyword evidence="5" id="KW-0663">Pyridoxal phosphate</keyword>
<dbReference type="CDD" id="cd00609">
    <property type="entry name" value="AAT_like"/>
    <property type="match status" value="1"/>
</dbReference>
<comment type="subunit">
    <text evidence="2">Homodimer.</text>
</comment>
<evidence type="ECO:0000256" key="3">
    <source>
        <dbReference type="ARBA" id="ARBA00022576"/>
    </source>
</evidence>
<reference evidence="11" key="1">
    <citation type="submission" date="2025-08" db="UniProtKB">
        <authorList>
            <consortium name="Ensembl"/>
        </authorList>
    </citation>
    <scope>IDENTIFICATION</scope>
</reference>
<evidence type="ECO:0000256" key="4">
    <source>
        <dbReference type="ARBA" id="ARBA00022679"/>
    </source>
</evidence>
<accession>A0A8C3ACV4</accession>
<dbReference type="FunFam" id="3.40.640.10:FF:000129">
    <property type="entry name" value="Alanine aminotransferase 2"/>
    <property type="match status" value="1"/>
</dbReference>
<name>A0A8C3ACV4_CYCLU</name>
<dbReference type="GO" id="GO:0004021">
    <property type="term" value="F:L-alanine:2-oxoglutarate aminotransferase activity"/>
    <property type="evidence" value="ECO:0007669"/>
    <property type="project" value="UniProtKB-EC"/>
</dbReference>
<comment type="pathway">
    <text evidence="6">Amino-acid degradation; L-alanine degradation via transaminase pathway; pyruvate from L-alanine: step 1/1.</text>
</comment>
<evidence type="ECO:0000256" key="6">
    <source>
        <dbReference type="ARBA" id="ARBA00025708"/>
    </source>
</evidence>
<dbReference type="AlphaFoldDB" id="A0A8C3ACV4"/>
<evidence type="ECO:0000256" key="5">
    <source>
        <dbReference type="ARBA" id="ARBA00022898"/>
    </source>
</evidence>
<dbReference type="EC" id="2.6.1.2" evidence="8"/>
<evidence type="ECO:0000256" key="8">
    <source>
        <dbReference type="ARBA" id="ARBA00026106"/>
    </source>
</evidence>
<proteinExistence type="inferred from homology"/>
<dbReference type="InterPro" id="IPR015422">
    <property type="entry name" value="PyrdxlP-dep_Trfase_small"/>
</dbReference>
<dbReference type="Proteomes" id="UP000694565">
    <property type="component" value="Unplaced"/>
</dbReference>
<keyword evidence="3" id="KW-0032">Aminotransferase</keyword>
<dbReference type="InterPro" id="IPR015424">
    <property type="entry name" value="PyrdxlP-dep_Trfase"/>
</dbReference>
<evidence type="ECO:0000256" key="9">
    <source>
        <dbReference type="ARBA" id="ARBA00047412"/>
    </source>
</evidence>
<dbReference type="Gene3D" id="1.10.287.1970">
    <property type="match status" value="1"/>
</dbReference>
<evidence type="ECO:0000313" key="12">
    <source>
        <dbReference type="Proteomes" id="UP000694565"/>
    </source>
</evidence>
<dbReference type="UniPathway" id="UPA00528">
    <property type="reaction ID" value="UER00586"/>
</dbReference>
<dbReference type="PANTHER" id="PTHR11751:SF469">
    <property type="entry name" value="ALANINE TRANSAMINASE"/>
    <property type="match status" value="1"/>
</dbReference>
<dbReference type="GeneTree" id="ENSGT00940000155265"/>
<evidence type="ECO:0000256" key="1">
    <source>
        <dbReference type="ARBA" id="ARBA00001933"/>
    </source>
</evidence>
<dbReference type="Ensembl" id="ENSCLMT00005041189.1">
    <property type="protein sequence ID" value="ENSCLMP00005039705.1"/>
    <property type="gene ID" value="ENSCLMG00005018724.1"/>
</dbReference>
<keyword evidence="12" id="KW-1185">Reference proteome</keyword>
<evidence type="ECO:0000313" key="11">
    <source>
        <dbReference type="Ensembl" id="ENSCLMP00005039705.1"/>
    </source>
</evidence>
<dbReference type="PANTHER" id="PTHR11751">
    <property type="entry name" value="ALANINE AMINOTRANSFERASE"/>
    <property type="match status" value="1"/>
</dbReference>
<organism evidence="11 12">
    <name type="scientific">Cyclopterus lumpus</name>
    <name type="common">Lumpsucker</name>
    <dbReference type="NCBI Taxonomy" id="8103"/>
    <lineage>
        <taxon>Eukaryota</taxon>
        <taxon>Metazoa</taxon>
        <taxon>Chordata</taxon>
        <taxon>Craniata</taxon>
        <taxon>Vertebrata</taxon>
        <taxon>Euteleostomi</taxon>
        <taxon>Actinopterygii</taxon>
        <taxon>Neopterygii</taxon>
        <taxon>Teleostei</taxon>
        <taxon>Neoteleostei</taxon>
        <taxon>Acanthomorphata</taxon>
        <taxon>Eupercaria</taxon>
        <taxon>Perciformes</taxon>
        <taxon>Cottioidei</taxon>
        <taxon>Cottales</taxon>
        <taxon>Cyclopteridae</taxon>
        <taxon>Cyclopterus</taxon>
    </lineage>
</organism>
<dbReference type="Pfam" id="PF00155">
    <property type="entry name" value="Aminotran_1_2"/>
    <property type="match status" value="1"/>
</dbReference>
<comment type="cofactor">
    <cofactor evidence="1">
        <name>pyridoxal 5'-phosphate</name>
        <dbReference type="ChEBI" id="CHEBI:597326"/>
    </cofactor>
</comment>
<dbReference type="Gene3D" id="3.40.640.10">
    <property type="entry name" value="Type I PLP-dependent aspartate aminotransferase-like (Major domain)"/>
    <property type="match status" value="1"/>
</dbReference>
<feature type="domain" description="Aminotransferase class I/classII large" evidence="10">
    <location>
        <begin position="71"/>
        <end position="421"/>
    </location>
</feature>
<evidence type="ECO:0000256" key="7">
    <source>
        <dbReference type="ARBA" id="ARBA00025785"/>
    </source>
</evidence>
<reference evidence="11" key="2">
    <citation type="submission" date="2025-09" db="UniProtKB">
        <authorList>
            <consortium name="Ensembl"/>
        </authorList>
    </citation>
    <scope>IDENTIFICATION</scope>
</reference>
<dbReference type="InterPro" id="IPR045088">
    <property type="entry name" value="ALAT1/2-like"/>
</dbReference>
<dbReference type="GO" id="GO:0030170">
    <property type="term" value="F:pyridoxal phosphate binding"/>
    <property type="evidence" value="ECO:0007669"/>
    <property type="project" value="InterPro"/>
</dbReference>